<dbReference type="RefSeq" id="YP_008438748.1">
    <property type="nucleotide sequence ID" value="NC_022098.1"/>
</dbReference>
<dbReference type="SUPFAM" id="SSF141571">
    <property type="entry name" value="Pentapeptide repeat-like"/>
    <property type="match status" value="1"/>
</dbReference>
<dbReference type="Gene3D" id="3.30.40.10">
    <property type="entry name" value="Zinc/RING finger domain, C3HC4 (zinc finger)"/>
    <property type="match status" value="1"/>
</dbReference>
<dbReference type="Gene3D" id="2.160.20.80">
    <property type="entry name" value="E3 ubiquitin-protein ligase SopA"/>
    <property type="match status" value="1"/>
</dbReference>
<name>S4VYA4_9VIRU</name>
<accession>S4VYA4</accession>
<keyword evidence="3" id="KW-1185">Reference proteome</keyword>
<dbReference type="InterPro" id="IPR013083">
    <property type="entry name" value="Znf_RING/FYVE/PHD"/>
</dbReference>
<organism evidence="2 3">
    <name type="scientific">Pandoravirus salinus</name>
    <dbReference type="NCBI Taxonomy" id="1349410"/>
    <lineage>
        <taxon>Viruses</taxon>
        <taxon>Pandoravirus</taxon>
    </lineage>
</organism>
<feature type="region of interest" description="Disordered" evidence="1">
    <location>
        <begin position="1"/>
        <end position="22"/>
    </location>
</feature>
<dbReference type="EMBL" id="KC977571">
    <property type="protein sequence ID" value="AGO85669.1"/>
    <property type="molecule type" value="Genomic_DNA"/>
</dbReference>
<reference evidence="2 3" key="1">
    <citation type="journal article" date="2013" name="Science">
        <title>Pandoraviruses: amoeba viruses with genomes up to 2.5 Mb reaching that of parasitic eukaryotes.</title>
        <authorList>
            <person name="Philippe N."/>
            <person name="Legendre M."/>
            <person name="Doutre G."/>
            <person name="Coute Y."/>
            <person name="Poirot O."/>
            <person name="Lescot M."/>
            <person name="Arslan D."/>
            <person name="Seltzer V."/>
            <person name="Bertaux L."/>
            <person name="Bruley C."/>
            <person name="Garin J."/>
            <person name="Claverie J.M."/>
            <person name="Abergel C."/>
        </authorList>
    </citation>
    <scope>NUCLEOTIDE SEQUENCE [LARGE SCALE GENOMIC DNA]</scope>
</reference>
<dbReference type="GeneID" id="16607456"/>
<dbReference type="Proteomes" id="UP000204584">
    <property type="component" value="Segment"/>
</dbReference>
<proteinExistence type="predicted"/>
<evidence type="ECO:0000256" key="1">
    <source>
        <dbReference type="SAM" id="MobiDB-lite"/>
    </source>
</evidence>
<evidence type="ECO:0000313" key="2">
    <source>
        <dbReference type="EMBL" id="AGO85669.1"/>
    </source>
</evidence>
<evidence type="ECO:0000313" key="3">
    <source>
        <dbReference type="Proteomes" id="UP000204584"/>
    </source>
</evidence>
<feature type="compositionally biased region" description="Polar residues" evidence="1">
    <location>
        <begin position="9"/>
        <end position="22"/>
    </location>
</feature>
<dbReference type="KEGG" id="vg:16607456"/>
<dbReference type="SUPFAM" id="SSF57850">
    <property type="entry name" value="RING/U-box"/>
    <property type="match status" value="1"/>
</dbReference>
<sequence>MDNKEPAQPATTEPNKRTQPTCPISLERLCDPVIMMDGHTYERASINALRTHQGGRITKSPLHNGPLPFDDDRCWPSSHVIRAPWGCASTCEITREPYRVPMFYTGDGKVYEHDAILAYIEHAQREAAADFWRQIPFVQQMGRNLGSNRGFLIPHRALASVLGLDMPAWAETRDVTVVSPQDPPASLTASFARPRVRSFPVIDLLSANDAGTSGEFRAQARAALAETGFPVIEREPFGSFSLLHLNLCGIVINVGLKGWVFYDCDLRDSVFRGSLCRCQFIRCDMRGCTFLGRAADKPRGRLDAIGEEVAFCDSRMDEATFTDAFGIEIGITWKRPKTTAQLASEIRARGGLWKGSLYLLTVETMSGSHQ</sequence>
<protein>
    <submittedName>
        <fullName evidence="2">Ring incomplete domain containing protein</fullName>
    </submittedName>
</protein>
<gene>
    <name evidence="2" type="ORF">psal_cds_1298</name>
</gene>